<reference evidence="2" key="1">
    <citation type="submission" date="2018-05" db="EMBL/GenBank/DDBJ databases">
        <authorList>
            <person name="Deangelis K."/>
            <person name="Huntemann M."/>
            <person name="Clum A."/>
            <person name="Pillay M."/>
            <person name="Palaniappan K."/>
            <person name="Varghese N."/>
            <person name="Mikhailova N."/>
            <person name="Stamatis D."/>
            <person name="Reddy T."/>
            <person name="Daum C."/>
            <person name="Shapiro N."/>
            <person name="Ivanova N."/>
            <person name="Kyrpides N."/>
            <person name="Woyke T."/>
        </authorList>
    </citation>
    <scope>NUCLEOTIDE SEQUENCE [LARGE SCALE GENOMIC DNA]</scope>
    <source>
        <strain evidence="2">GAS496</strain>
    </source>
</reference>
<name>A0A318H5F6_9MYCO</name>
<reference evidence="1 2" key="2">
    <citation type="submission" date="2018-06" db="EMBL/GenBank/DDBJ databases">
        <title>Sequencing of bacterial isolates from soil warming experiment in Harvard Forest, Massachusetts, USA.</title>
        <authorList>
            <person name="Deangelis K.PhD."/>
        </authorList>
    </citation>
    <scope>NUCLEOTIDE SEQUENCE [LARGE SCALE GENOMIC DNA]</scope>
    <source>
        <strain evidence="1 2">GAS496</strain>
    </source>
</reference>
<dbReference type="EMBL" id="QJJU01000041">
    <property type="protein sequence ID" value="PXW99150.1"/>
    <property type="molecule type" value="Genomic_DNA"/>
</dbReference>
<sequence>MDRCSGGAMPVVDYPHFPGPNDQSQIYLARVGPGRLRRSLVLGRSAHPCSSNTRRRATRGAQDQRYQVNGCATAPLDHLQADRPRNNSHLKNTRRYQLTMASCLVLPPEFTNLPLITDVALCGEELPEAVRDHVDPINDHELVGVVDDHEAASIRRCWSTWNALCAFLYTSAQLAANSCNWSVDLRRLEHSPARHRSPRNRPKNFRSPWRIRHLPPFQSESAMENRKLQPPARACLTIAGSRR</sequence>
<comment type="caution">
    <text evidence="1">The sequence shown here is derived from an EMBL/GenBank/DDBJ whole genome shotgun (WGS) entry which is preliminary data.</text>
</comment>
<evidence type="ECO:0000313" key="1">
    <source>
        <dbReference type="EMBL" id="PXW99150.1"/>
    </source>
</evidence>
<gene>
    <name evidence="1" type="ORF">C8E89_14112</name>
</gene>
<dbReference type="Proteomes" id="UP000247781">
    <property type="component" value="Unassembled WGS sequence"/>
</dbReference>
<accession>A0A318H5F6</accession>
<organism evidence="1 2">
    <name type="scientific">Mycolicibacterium moriokaense</name>
    <dbReference type="NCBI Taxonomy" id="39691"/>
    <lineage>
        <taxon>Bacteria</taxon>
        <taxon>Bacillati</taxon>
        <taxon>Actinomycetota</taxon>
        <taxon>Actinomycetes</taxon>
        <taxon>Mycobacteriales</taxon>
        <taxon>Mycobacteriaceae</taxon>
        <taxon>Mycolicibacterium</taxon>
    </lineage>
</organism>
<evidence type="ECO:0000313" key="2">
    <source>
        <dbReference type="Proteomes" id="UP000247781"/>
    </source>
</evidence>
<proteinExistence type="predicted"/>
<protein>
    <submittedName>
        <fullName evidence="1">Uncharacterized protein</fullName>
    </submittedName>
</protein>
<keyword evidence="2" id="KW-1185">Reference proteome</keyword>
<dbReference type="AlphaFoldDB" id="A0A318H5F6"/>